<name>A0ABS6KT52_9MYCO</name>
<dbReference type="Pfam" id="PF13727">
    <property type="entry name" value="CoA_binding_3"/>
    <property type="match status" value="1"/>
</dbReference>
<protein>
    <submittedName>
        <fullName evidence="9">Sugar transferase</fullName>
    </submittedName>
</protein>
<feature type="transmembrane region" description="Helical" evidence="7">
    <location>
        <begin position="82"/>
        <end position="98"/>
    </location>
</feature>
<feature type="transmembrane region" description="Helical" evidence="7">
    <location>
        <begin position="118"/>
        <end position="138"/>
    </location>
</feature>
<keyword evidence="3 9" id="KW-0808">Transferase</keyword>
<evidence type="ECO:0000259" key="8">
    <source>
        <dbReference type="Pfam" id="PF02397"/>
    </source>
</evidence>
<evidence type="ECO:0000256" key="5">
    <source>
        <dbReference type="ARBA" id="ARBA00022989"/>
    </source>
</evidence>
<evidence type="ECO:0000256" key="4">
    <source>
        <dbReference type="ARBA" id="ARBA00022692"/>
    </source>
</evidence>
<feature type="transmembrane region" description="Helical" evidence="7">
    <location>
        <begin position="43"/>
        <end position="62"/>
    </location>
</feature>
<feature type="domain" description="Bacterial sugar transferase" evidence="8">
    <location>
        <begin position="312"/>
        <end position="499"/>
    </location>
</feature>
<evidence type="ECO:0000256" key="6">
    <source>
        <dbReference type="ARBA" id="ARBA00023136"/>
    </source>
</evidence>
<evidence type="ECO:0000313" key="9">
    <source>
        <dbReference type="EMBL" id="MBU9766753.1"/>
    </source>
</evidence>
<keyword evidence="10" id="KW-1185">Reference proteome</keyword>
<accession>A0ABS6KT52</accession>
<organism evidence="9 10">
    <name type="scientific">[Mycobacterium] fortunisiensis</name>
    <dbReference type="NCBI Taxonomy" id="2600579"/>
    <lineage>
        <taxon>Bacteria</taxon>
        <taxon>Bacillati</taxon>
        <taxon>Actinomycetota</taxon>
        <taxon>Actinomycetes</taxon>
        <taxon>Mycobacteriales</taxon>
        <taxon>Mycobacteriaceae</taxon>
        <taxon>Mycolicibacterium</taxon>
    </lineage>
</organism>
<keyword evidence="4 7" id="KW-0812">Transmembrane</keyword>
<dbReference type="InterPro" id="IPR003362">
    <property type="entry name" value="Bact_transf"/>
</dbReference>
<evidence type="ECO:0000313" key="10">
    <source>
        <dbReference type="Proteomes" id="UP000812982"/>
    </source>
</evidence>
<proteinExistence type="inferred from homology"/>
<keyword evidence="5 7" id="KW-1133">Transmembrane helix</keyword>
<reference evidence="9 10" key="1">
    <citation type="journal article" date="2021" name="Sci. Rep.">
        <title>Phenotypic and genomic hallmarks of a novel, potentially pathogenic rapidly growing Mycobacterium species related to the Mycobacterium fortuitum complex.</title>
        <authorList>
            <person name="Gharbi R."/>
            <person name="Khanna V."/>
            <person name="Frigui W."/>
            <person name="Mhenni B."/>
            <person name="Brosch R."/>
            <person name="Mardassi H."/>
        </authorList>
    </citation>
    <scope>NUCLEOTIDE SEQUENCE [LARGE SCALE GENOMIC DNA]</scope>
    <source>
        <strain evidence="9 10">TNTM28</strain>
    </source>
</reference>
<evidence type="ECO:0000256" key="7">
    <source>
        <dbReference type="SAM" id="Phobius"/>
    </source>
</evidence>
<comment type="similarity">
    <text evidence="2">Belongs to the bacterial sugar transferase family.</text>
</comment>
<dbReference type="RefSeq" id="WP_217160608.1">
    <property type="nucleotide sequence ID" value="NZ_VOMB01000024.1"/>
</dbReference>
<dbReference type="InterPro" id="IPR017475">
    <property type="entry name" value="EPS_sugar_tfrase"/>
</dbReference>
<comment type="subcellular location">
    <subcellularLocation>
        <location evidence="1">Membrane</location>
        <topology evidence="1">Multi-pass membrane protein</topology>
    </subcellularLocation>
</comment>
<feature type="transmembrane region" description="Helical" evidence="7">
    <location>
        <begin position="317"/>
        <end position="338"/>
    </location>
</feature>
<evidence type="ECO:0000256" key="2">
    <source>
        <dbReference type="ARBA" id="ARBA00006464"/>
    </source>
</evidence>
<sequence length="505" mass="54703">MGLSDLTASPGLYHSATKFLDGTSAVAAGLLPARGLRSHQRRYVRWLTFSDAVVVAAVVALAQTLRFGSVTGESLAYTNVDYAFVSAVIVVAWLVALASQRSRAAQVLDHGLEEYRRVWTATLSVFAVVAVISAMFQLEIARGFLALALPLGLAALTLNRMLGRRYVAARRRAGQFVSSVLAVGHPGSVRALARELSCHPQGGYRVVGVCVPEGAGVGLAAVDGIPAYQHRGDIVHAVLRSGADTVALTSGHLDPNEIRDLSWQLEKLDIDLVVSPGIVDVSGPRLMMRPVGGLPLIHVDKPQYEGAKRFHKRAFDLCLATAALTVAAPVMLAAALAIKLTSHGPVFYKAERIGLDGTPFTMIKFRSMVVDADQRLAQLAGRNDGNGVLFKLRHDPRVTPVGRWLRRYSIDELPQLINVLRREMSIVGPRPPLRNEVDCYDQQVRRRMLVPPGITGLWQVSGRSDLSWEDSVRLDLSYVENWSMVGDLVIIASTAKAVVLGSGAY</sequence>
<dbReference type="NCBIfam" id="TIGR03025">
    <property type="entry name" value="EPS_sugtrans"/>
    <property type="match status" value="1"/>
</dbReference>
<dbReference type="Pfam" id="PF02397">
    <property type="entry name" value="Bac_transf"/>
    <property type="match status" value="1"/>
</dbReference>
<evidence type="ECO:0000256" key="3">
    <source>
        <dbReference type="ARBA" id="ARBA00022679"/>
    </source>
</evidence>
<comment type="caution">
    <text evidence="9">The sequence shown here is derived from an EMBL/GenBank/DDBJ whole genome shotgun (WGS) entry which is preliminary data.</text>
</comment>
<feature type="transmembrane region" description="Helical" evidence="7">
    <location>
        <begin position="144"/>
        <end position="162"/>
    </location>
</feature>
<dbReference type="GO" id="GO:0016740">
    <property type="term" value="F:transferase activity"/>
    <property type="evidence" value="ECO:0007669"/>
    <property type="project" value="UniProtKB-KW"/>
</dbReference>
<keyword evidence="6 7" id="KW-0472">Membrane</keyword>
<dbReference type="PANTHER" id="PTHR30576:SF10">
    <property type="entry name" value="SLL5057 PROTEIN"/>
    <property type="match status" value="1"/>
</dbReference>
<dbReference type="Proteomes" id="UP000812982">
    <property type="component" value="Unassembled WGS sequence"/>
</dbReference>
<gene>
    <name evidence="9" type="ORF">FR943_23295</name>
</gene>
<dbReference type="EMBL" id="VOMB01000024">
    <property type="protein sequence ID" value="MBU9766753.1"/>
    <property type="molecule type" value="Genomic_DNA"/>
</dbReference>
<evidence type="ECO:0000256" key="1">
    <source>
        <dbReference type="ARBA" id="ARBA00004141"/>
    </source>
</evidence>
<dbReference type="PANTHER" id="PTHR30576">
    <property type="entry name" value="COLANIC BIOSYNTHESIS UDP-GLUCOSE LIPID CARRIER TRANSFERASE"/>
    <property type="match status" value="1"/>
</dbReference>